<keyword evidence="2" id="KW-1185">Reference proteome</keyword>
<name>A0A4S8QZN9_9HELO</name>
<evidence type="ECO:0000313" key="2">
    <source>
        <dbReference type="Proteomes" id="UP000308671"/>
    </source>
</evidence>
<comment type="caution">
    <text evidence="1">The sequence shown here is derived from an EMBL/GenBank/DDBJ whole genome shotgun (WGS) entry which is preliminary data.</text>
</comment>
<organism evidence="1 2">
    <name type="scientific">Botrytis galanthina</name>
    <dbReference type="NCBI Taxonomy" id="278940"/>
    <lineage>
        <taxon>Eukaryota</taxon>
        <taxon>Fungi</taxon>
        <taxon>Dikarya</taxon>
        <taxon>Ascomycota</taxon>
        <taxon>Pezizomycotina</taxon>
        <taxon>Leotiomycetes</taxon>
        <taxon>Helotiales</taxon>
        <taxon>Sclerotiniaceae</taxon>
        <taxon>Botrytis</taxon>
    </lineage>
</organism>
<accession>A0A4S8QZN9</accession>
<dbReference type="Proteomes" id="UP000308671">
    <property type="component" value="Unassembled WGS sequence"/>
</dbReference>
<dbReference type="EMBL" id="PQXL01000208">
    <property type="protein sequence ID" value="THV49155.1"/>
    <property type="molecule type" value="Genomic_DNA"/>
</dbReference>
<protein>
    <submittedName>
        <fullName evidence="1">Uncharacterized protein</fullName>
    </submittedName>
</protein>
<gene>
    <name evidence="1" type="ORF">BGAL_0208g00060</name>
</gene>
<proteinExistence type="predicted"/>
<sequence>MMWCNGTVKKTWTVFKDELLYPPGLPSKYDQKKVLFKYLARVTIPSPTNPHAKAIENGMDREEV</sequence>
<dbReference type="AlphaFoldDB" id="A0A4S8QZN9"/>
<reference evidence="1 2" key="1">
    <citation type="submission" date="2017-12" db="EMBL/GenBank/DDBJ databases">
        <title>Comparative genomics of Botrytis spp.</title>
        <authorList>
            <person name="Valero-Jimenez C.A."/>
            <person name="Tapia P."/>
            <person name="Veloso J."/>
            <person name="Silva-Moreno E."/>
            <person name="Staats M."/>
            <person name="Valdes J.H."/>
            <person name="Van Kan J.A.L."/>
        </authorList>
    </citation>
    <scope>NUCLEOTIDE SEQUENCE [LARGE SCALE GENOMIC DNA]</scope>
    <source>
        <strain evidence="1 2">MUCL435</strain>
    </source>
</reference>
<evidence type="ECO:0000313" key="1">
    <source>
        <dbReference type="EMBL" id="THV49155.1"/>
    </source>
</evidence>